<feature type="region of interest" description="Disordered" evidence="1">
    <location>
        <begin position="121"/>
        <end position="151"/>
    </location>
</feature>
<dbReference type="AlphaFoldDB" id="A0A242M7V8"/>
<dbReference type="InterPro" id="IPR011990">
    <property type="entry name" value="TPR-like_helical_dom_sf"/>
</dbReference>
<dbReference type="SUPFAM" id="SSF48452">
    <property type="entry name" value="TPR-like"/>
    <property type="match status" value="1"/>
</dbReference>
<keyword evidence="2" id="KW-1133">Transmembrane helix</keyword>
<dbReference type="Proteomes" id="UP000194546">
    <property type="component" value="Unassembled WGS sequence"/>
</dbReference>
<dbReference type="Gene3D" id="1.25.40.10">
    <property type="entry name" value="Tetratricopeptide repeat domain"/>
    <property type="match status" value="1"/>
</dbReference>
<feature type="compositionally biased region" description="Low complexity" evidence="1">
    <location>
        <begin position="408"/>
        <end position="419"/>
    </location>
</feature>
<gene>
    <name evidence="3" type="ORF">PAMC26510_33255</name>
</gene>
<name>A0A242M7V8_CABSO</name>
<feature type="region of interest" description="Disordered" evidence="1">
    <location>
        <begin position="375"/>
        <end position="419"/>
    </location>
</feature>
<proteinExistence type="predicted"/>
<feature type="transmembrane region" description="Helical" evidence="2">
    <location>
        <begin position="170"/>
        <end position="191"/>
    </location>
</feature>
<protein>
    <submittedName>
        <fullName evidence="3">TPR protein</fullName>
    </submittedName>
</protein>
<feature type="compositionally biased region" description="Gly residues" evidence="1">
    <location>
        <begin position="383"/>
        <end position="392"/>
    </location>
</feature>
<evidence type="ECO:0000313" key="4">
    <source>
        <dbReference type="Proteomes" id="UP000194546"/>
    </source>
</evidence>
<feature type="compositionally biased region" description="Low complexity" evidence="1">
    <location>
        <begin position="289"/>
        <end position="300"/>
    </location>
</feature>
<evidence type="ECO:0000313" key="3">
    <source>
        <dbReference type="EMBL" id="OTP66705.1"/>
    </source>
</evidence>
<dbReference type="Pfam" id="PF13432">
    <property type="entry name" value="TPR_16"/>
    <property type="match status" value="1"/>
</dbReference>
<keyword evidence="2" id="KW-0472">Membrane</keyword>
<accession>A0A242M7V8</accession>
<feature type="region of interest" description="Disordered" evidence="1">
    <location>
        <begin position="281"/>
        <end position="300"/>
    </location>
</feature>
<feature type="transmembrane region" description="Helical" evidence="2">
    <location>
        <begin position="21"/>
        <end position="40"/>
    </location>
</feature>
<keyword evidence="2" id="KW-0812">Transmembrane</keyword>
<sequence length="419" mass="44624">MHRHVARNGDGCERPGPLMKKYVMAVAASLMLVSAAAFAVPSAGQIEQSMTQGNWAQADSQLNEVIQAHPNNAKAHYLYAQVLDREGRPADALAQIQQAKTLDPAIKFTDPSRFNAMEARIRSDANRVNSSSNSGGQTNERSTGNAVTSVTRNPFNQGAVAAPEKHGPSMGMWVLLAVVVAGIALVLRWGLKRARSNEDGQADTDRRTQLKRATELLNDVRSLKLDVRLSTQPGHEAMLKEVEGIETQLRQMVEALSNSKNPVPPYAIEDLASQIDSVRARSEGRPDPRAAAPAANVNDNQSVYAQEAERFGRTPPGQPPYSPYPQQQPPVVIQQGGGGFGGGLGGLLGGVLLGEALSGGGRERVIERDVPVDVDDELRRRGGGNNGGGLDFGNGSNDWSDGGGVDLGSNDSGNWDNNS</sequence>
<evidence type="ECO:0000256" key="1">
    <source>
        <dbReference type="SAM" id="MobiDB-lite"/>
    </source>
</evidence>
<evidence type="ECO:0000256" key="2">
    <source>
        <dbReference type="SAM" id="Phobius"/>
    </source>
</evidence>
<reference evidence="3 4" key="1">
    <citation type="submission" date="2017-03" db="EMBL/GenBank/DDBJ databases">
        <title>Genome analysis of strain PAMC 26510.</title>
        <authorList>
            <person name="Oh H.-M."/>
            <person name="Yang J.-A."/>
        </authorList>
    </citation>
    <scope>NUCLEOTIDE SEQUENCE [LARGE SCALE GENOMIC DNA]</scope>
    <source>
        <strain evidence="3 4">PAMC 26510</strain>
    </source>
</reference>
<feature type="compositionally biased region" description="Polar residues" evidence="1">
    <location>
        <begin position="126"/>
        <end position="151"/>
    </location>
</feature>
<dbReference type="EMBL" id="NBTY01000199">
    <property type="protein sequence ID" value="OTP66705.1"/>
    <property type="molecule type" value="Genomic_DNA"/>
</dbReference>
<organism evidence="3 4">
    <name type="scientific">Caballeronia sordidicola</name>
    <name type="common">Burkholderia sordidicola</name>
    <dbReference type="NCBI Taxonomy" id="196367"/>
    <lineage>
        <taxon>Bacteria</taxon>
        <taxon>Pseudomonadati</taxon>
        <taxon>Pseudomonadota</taxon>
        <taxon>Betaproteobacteria</taxon>
        <taxon>Burkholderiales</taxon>
        <taxon>Burkholderiaceae</taxon>
        <taxon>Caballeronia</taxon>
    </lineage>
</organism>
<comment type="caution">
    <text evidence="3">The sequence shown here is derived from an EMBL/GenBank/DDBJ whole genome shotgun (WGS) entry which is preliminary data.</text>
</comment>